<accession>A0ABY2DLX0</accession>
<keyword evidence="3" id="KW-1185">Reference proteome</keyword>
<organism evidence="2 3">
    <name type="scientific">Micromonospora fluostatini</name>
    <dbReference type="NCBI Taxonomy" id="1629071"/>
    <lineage>
        <taxon>Bacteria</taxon>
        <taxon>Bacillati</taxon>
        <taxon>Actinomycetota</taxon>
        <taxon>Actinomycetes</taxon>
        <taxon>Micromonosporales</taxon>
        <taxon>Micromonosporaceae</taxon>
        <taxon>Micromonospora</taxon>
    </lineage>
</organism>
<comment type="caution">
    <text evidence="2">The sequence shown here is derived from an EMBL/GenBank/DDBJ whole genome shotgun (WGS) entry which is preliminary data.</text>
</comment>
<keyword evidence="1" id="KW-0812">Transmembrane</keyword>
<feature type="transmembrane region" description="Helical" evidence="1">
    <location>
        <begin position="128"/>
        <end position="146"/>
    </location>
</feature>
<gene>
    <name evidence="2" type="ORF">E1091_02360</name>
</gene>
<protein>
    <submittedName>
        <fullName evidence="2">Hydrolase</fullName>
    </submittedName>
</protein>
<feature type="transmembrane region" description="Helical" evidence="1">
    <location>
        <begin position="254"/>
        <end position="271"/>
    </location>
</feature>
<keyword evidence="1" id="KW-0472">Membrane</keyword>
<evidence type="ECO:0000313" key="2">
    <source>
        <dbReference type="EMBL" id="TDC01692.1"/>
    </source>
</evidence>
<keyword evidence="2" id="KW-0378">Hydrolase</keyword>
<dbReference type="InterPro" id="IPR007404">
    <property type="entry name" value="YdjM-like"/>
</dbReference>
<sequence length="272" mass="27133">MMGRSHALSGAVAWLAVCAGWREATDAGLVDTAPGGVVVAAGAAVAAGYALLPDIDHPDSTIARSLGPVTRGLARVTAAGSAALRRIGCAHCERRPDQGGHRALTHTALFAAAAGATVAALASWGGPAAGLPAAGVGAWLAARCALSGRLRYRAVSALLHGVAQPVRYHLAGALPILLALVFVAALALLTPTGTSWGWTGLAAGVGVLTHSLGDALTRAGAPLLWPARIRGCRWRAVGSPRALRIVTGGAGEKVIVAMIGVVGLGFAAILST</sequence>
<reference evidence="2 3" key="1">
    <citation type="submission" date="2019-02" db="EMBL/GenBank/DDBJ databases">
        <title>Draft genome sequences of novel Actinobacteria.</title>
        <authorList>
            <person name="Sahin N."/>
            <person name="Ay H."/>
            <person name="Saygin H."/>
        </authorList>
    </citation>
    <scope>NUCLEOTIDE SEQUENCE [LARGE SCALE GENOMIC DNA]</scope>
    <source>
        <strain evidence="2 3">JCM 30529</strain>
    </source>
</reference>
<proteinExistence type="predicted"/>
<feature type="transmembrane region" description="Helical" evidence="1">
    <location>
        <begin position="103"/>
        <end position="122"/>
    </location>
</feature>
<dbReference type="Proteomes" id="UP000295626">
    <property type="component" value="Unassembled WGS sequence"/>
</dbReference>
<dbReference type="EMBL" id="SMKE01000037">
    <property type="protein sequence ID" value="TDC01692.1"/>
    <property type="molecule type" value="Genomic_DNA"/>
</dbReference>
<keyword evidence="1" id="KW-1133">Transmembrane helix</keyword>
<dbReference type="Pfam" id="PF04307">
    <property type="entry name" value="YdjM"/>
    <property type="match status" value="2"/>
</dbReference>
<evidence type="ECO:0000313" key="3">
    <source>
        <dbReference type="Proteomes" id="UP000295626"/>
    </source>
</evidence>
<dbReference type="GO" id="GO:0016787">
    <property type="term" value="F:hydrolase activity"/>
    <property type="evidence" value="ECO:0007669"/>
    <property type="project" value="UniProtKB-KW"/>
</dbReference>
<feature type="transmembrane region" description="Helical" evidence="1">
    <location>
        <begin position="166"/>
        <end position="189"/>
    </location>
</feature>
<evidence type="ECO:0000256" key="1">
    <source>
        <dbReference type="SAM" id="Phobius"/>
    </source>
</evidence>
<name>A0ABY2DLX0_9ACTN</name>